<name>A0AAW6XUM4_GARVA</name>
<accession>A0AAW6XUM4</accession>
<evidence type="ECO:0000313" key="1">
    <source>
        <dbReference type="EMBL" id="MDK7063341.1"/>
    </source>
</evidence>
<organism evidence="1 2">
    <name type="scientific">Gardnerella vaginalis</name>
    <dbReference type="NCBI Taxonomy" id="2702"/>
    <lineage>
        <taxon>Bacteria</taxon>
        <taxon>Bacillati</taxon>
        <taxon>Actinomycetota</taxon>
        <taxon>Actinomycetes</taxon>
        <taxon>Bifidobacteriales</taxon>
        <taxon>Bifidobacteriaceae</taxon>
        <taxon>Gardnerella</taxon>
    </lineage>
</organism>
<dbReference type="EMBL" id="JASOME010000002">
    <property type="protein sequence ID" value="MDK7063341.1"/>
    <property type="molecule type" value="Genomic_DNA"/>
</dbReference>
<dbReference type="RefSeq" id="WP_009993824.1">
    <property type="nucleotide sequence ID" value="NZ_JAJNOV010000002.1"/>
</dbReference>
<reference evidence="1" key="1">
    <citation type="submission" date="2023-05" db="EMBL/GenBank/DDBJ databases">
        <title>Cataloging the Phylogenetic Diversity of Human Bladder Bacteria.</title>
        <authorList>
            <person name="Du J."/>
        </authorList>
    </citation>
    <scope>NUCLEOTIDE SEQUENCE</scope>
    <source>
        <strain evidence="1">UMB6789</strain>
    </source>
</reference>
<sequence length="150" mass="17112">MRIYNDVSEFEVCINGSRKWKRFIEAIGKVKCLSNDEAYSIGDSITFWTHDLRCVVEKRFIGSRRYQTALYSVSGTAYIDIADKGKLLPVERYSDLNDREYFVGSGETVQLHEGGILLIDMSEAFKILQQSYGVLMQAQVTVEGFSFPNK</sequence>
<dbReference type="Proteomes" id="UP001237784">
    <property type="component" value="Unassembled WGS sequence"/>
</dbReference>
<gene>
    <name evidence="1" type="ORF">QP372_02240</name>
</gene>
<comment type="caution">
    <text evidence="1">The sequence shown here is derived from an EMBL/GenBank/DDBJ whole genome shotgun (WGS) entry which is preliminary data.</text>
</comment>
<protein>
    <recommendedName>
        <fullName evidence="3">Cryptic beta-D-galactosidase subunit beta</fullName>
    </recommendedName>
</protein>
<dbReference type="GeneID" id="45577157"/>
<evidence type="ECO:0000313" key="2">
    <source>
        <dbReference type="Proteomes" id="UP001237784"/>
    </source>
</evidence>
<evidence type="ECO:0008006" key="3">
    <source>
        <dbReference type="Google" id="ProtNLM"/>
    </source>
</evidence>
<proteinExistence type="predicted"/>
<dbReference type="AlphaFoldDB" id="A0AAW6XUM4"/>